<gene>
    <name evidence="3" type="primary">LOC113603488</name>
</gene>
<dbReference type="GeneID" id="113603488"/>
<evidence type="ECO:0000256" key="1">
    <source>
        <dbReference type="SAM" id="MobiDB-lite"/>
    </source>
</evidence>
<evidence type="ECO:0000313" key="3">
    <source>
        <dbReference type="RefSeq" id="XP_026929053.2"/>
    </source>
</evidence>
<name>A0A6J2AI24_ACIJB</name>
<dbReference type="Proteomes" id="UP001652583">
    <property type="component" value="Chromosome D1"/>
</dbReference>
<protein>
    <submittedName>
        <fullName evidence="3">Translation initiation factor IF-2-like</fullName>
    </submittedName>
</protein>
<organism evidence="2 3">
    <name type="scientific">Acinonyx jubatus</name>
    <name type="common">Cheetah</name>
    <dbReference type="NCBI Taxonomy" id="32536"/>
    <lineage>
        <taxon>Eukaryota</taxon>
        <taxon>Metazoa</taxon>
        <taxon>Chordata</taxon>
        <taxon>Craniata</taxon>
        <taxon>Vertebrata</taxon>
        <taxon>Euteleostomi</taxon>
        <taxon>Mammalia</taxon>
        <taxon>Eutheria</taxon>
        <taxon>Laurasiatheria</taxon>
        <taxon>Carnivora</taxon>
        <taxon>Feliformia</taxon>
        <taxon>Felidae</taxon>
        <taxon>Felinae</taxon>
        <taxon>Acinonyx</taxon>
    </lineage>
</organism>
<feature type="compositionally biased region" description="Basic residues" evidence="1">
    <location>
        <begin position="156"/>
        <end position="165"/>
    </location>
</feature>
<reference evidence="3" key="1">
    <citation type="submission" date="2025-08" db="UniProtKB">
        <authorList>
            <consortium name="RefSeq"/>
        </authorList>
    </citation>
    <scope>IDENTIFICATION</scope>
    <source>
        <tissue evidence="3">Blood</tissue>
    </source>
</reference>
<dbReference type="KEGG" id="aju:113603488"/>
<feature type="region of interest" description="Disordered" evidence="1">
    <location>
        <begin position="226"/>
        <end position="281"/>
    </location>
</feature>
<feature type="compositionally biased region" description="Polar residues" evidence="1">
    <location>
        <begin position="1"/>
        <end position="12"/>
    </location>
</feature>
<dbReference type="AlphaFoldDB" id="A0A6J2AI24"/>
<feature type="region of interest" description="Disordered" evidence="1">
    <location>
        <begin position="1"/>
        <end position="188"/>
    </location>
</feature>
<dbReference type="RefSeq" id="XP_026929053.2">
    <property type="nucleotide sequence ID" value="XM_027073252.2"/>
</dbReference>
<proteinExistence type="predicted"/>
<keyword evidence="2" id="KW-1185">Reference proteome</keyword>
<accession>A0A6J2AI24</accession>
<evidence type="ECO:0000313" key="2">
    <source>
        <dbReference type="Proteomes" id="UP001652583"/>
    </source>
</evidence>
<feature type="compositionally biased region" description="Pro residues" evidence="1">
    <location>
        <begin position="19"/>
        <end position="32"/>
    </location>
</feature>
<feature type="compositionally biased region" description="Basic and acidic residues" evidence="1">
    <location>
        <begin position="124"/>
        <end position="136"/>
    </location>
</feature>
<sequence>MPPSPEQRQSLVPNARGAPPTPPLTPPPPPVRELPLHDQVPAQLERHDPTPSPALGSPLWGDPSARQHPPRGIGTRSRARPLTGPDETEQSRPFPAAVPHAPNWTEPRLGWTCQASPGRRRGLREREQRGGGERAGMRQRWYPASPQRAPPARPPPRGRGRRPVPRHWPAGRPRPRAAGLPPRPREPPLPCIHSYPLSSLVWILDTAYGRRWEAVLPASPLPFPSHPVPSMQGKAPAPQPGGRGPSQAGLNTPAMLDASLQPKKNPLVAPGVGRENVSKLL</sequence>